<evidence type="ECO:0000313" key="5">
    <source>
        <dbReference type="Proteomes" id="UP000244924"/>
    </source>
</evidence>
<name>A0A2R8B3Q2_9RHOB</name>
<dbReference type="Proteomes" id="UP000244924">
    <property type="component" value="Unassembled WGS sequence"/>
</dbReference>
<dbReference type="RefSeq" id="WP_108851710.1">
    <property type="nucleotide sequence ID" value="NZ_OMOQ01000001.1"/>
</dbReference>
<evidence type="ECO:0000256" key="3">
    <source>
        <dbReference type="ARBA" id="ARBA00022905"/>
    </source>
</evidence>
<dbReference type="UniPathway" id="UPA00539"/>
<dbReference type="InterPro" id="IPR041881">
    <property type="entry name" value="PqqD_sf"/>
</dbReference>
<dbReference type="Gene3D" id="1.10.10.1150">
    <property type="entry name" value="Coenzyme PQQ synthesis protein D (PqqD)"/>
    <property type="match status" value="1"/>
</dbReference>
<evidence type="ECO:0000256" key="2">
    <source>
        <dbReference type="ARBA" id="ARBA00011741"/>
    </source>
</evidence>
<reference evidence="4 5" key="1">
    <citation type="submission" date="2018-03" db="EMBL/GenBank/DDBJ databases">
        <authorList>
            <person name="Keele B.F."/>
        </authorList>
    </citation>
    <scope>NUCLEOTIDE SEQUENCE [LARGE SCALE GENOMIC DNA]</scope>
    <source>
        <strain evidence="4 5">CECT 8626</strain>
    </source>
</reference>
<comment type="subunit">
    <text evidence="2">Monomer. Interacts with PqqE.</text>
</comment>
<dbReference type="AlphaFoldDB" id="A0A2R8B3Q2"/>
<dbReference type="Pfam" id="PF05402">
    <property type="entry name" value="PqqD"/>
    <property type="match status" value="1"/>
</dbReference>
<dbReference type="NCBIfam" id="TIGR03859">
    <property type="entry name" value="PQQ_PqqD"/>
    <property type="match status" value="1"/>
</dbReference>
<accession>A0A2R8B3Q2</accession>
<keyword evidence="5" id="KW-1185">Reference proteome</keyword>
<dbReference type="InterPro" id="IPR022479">
    <property type="entry name" value="PqqD_bac"/>
</dbReference>
<evidence type="ECO:0000313" key="4">
    <source>
        <dbReference type="EMBL" id="SPH17246.1"/>
    </source>
</evidence>
<gene>
    <name evidence="4" type="primary">pqqD</name>
    <name evidence="4" type="ORF">DEA8626_00762</name>
</gene>
<comment type="pathway">
    <text evidence="1">Cofactor biosynthesis; pyrroloquinoline quinone biosynthesis.</text>
</comment>
<dbReference type="GO" id="GO:0018189">
    <property type="term" value="P:pyrroloquinoline quinone biosynthetic process"/>
    <property type="evidence" value="ECO:0007669"/>
    <property type="project" value="UniProtKB-UniPathway"/>
</dbReference>
<dbReference type="GO" id="GO:0048038">
    <property type="term" value="F:quinone binding"/>
    <property type="evidence" value="ECO:0007669"/>
    <property type="project" value="InterPro"/>
</dbReference>
<proteinExistence type="predicted"/>
<evidence type="ECO:0000256" key="1">
    <source>
        <dbReference type="ARBA" id="ARBA00004886"/>
    </source>
</evidence>
<dbReference type="EMBL" id="OMOQ01000001">
    <property type="protein sequence ID" value="SPH17246.1"/>
    <property type="molecule type" value="Genomic_DNA"/>
</dbReference>
<dbReference type="InterPro" id="IPR008792">
    <property type="entry name" value="PQQD"/>
</dbReference>
<sequence>MTPTAIPVLPRGVRMQFDRVRRTDVLLGPERALMLDQIGAAILKEVDGLRSVEVIAGDLARRFGAPEDQVRADVADFLGDLADKRLVDLTDG</sequence>
<organism evidence="4 5">
    <name type="scientific">Albidovulum aquaemixtae</name>
    <dbReference type="NCBI Taxonomy" id="1542388"/>
    <lineage>
        <taxon>Bacteria</taxon>
        <taxon>Pseudomonadati</taxon>
        <taxon>Pseudomonadota</taxon>
        <taxon>Alphaproteobacteria</taxon>
        <taxon>Rhodobacterales</taxon>
        <taxon>Paracoccaceae</taxon>
        <taxon>Albidovulum</taxon>
    </lineage>
</organism>
<keyword evidence="3" id="KW-0884">PQQ biosynthesis</keyword>
<protein>
    <submittedName>
        <fullName evidence="4">Coenzyme PQQ synthesis protein D</fullName>
    </submittedName>
</protein>
<dbReference type="OrthoDB" id="7995890at2"/>